<feature type="region of interest" description="Disordered" evidence="1">
    <location>
        <begin position="1"/>
        <end position="21"/>
    </location>
</feature>
<gene>
    <name evidence="2" type="ORF">SBRY_90222</name>
</gene>
<keyword evidence="3" id="KW-1185">Reference proteome</keyword>
<evidence type="ECO:0000313" key="3">
    <source>
        <dbReference type="Proteomes" id="UP001153328"/>
    </source>
</evidence>
<evidence type="ECO:0000313" key="2">
    <source>
        <dbReference type="EMBL" id="CAG7658318.1"/>
    </source>
</evidence>
<dbReference type="EMBL" id="CAJVAX010000023">
    <property type="protein sequence ID" value="CAG7658318.1"/>
    <property type="molecule type" value="Genomic_DNA"/>
</dbReference>
<dbReference type="AlphaFoldDB" id="A0A9W4MIC6"/>
<sequence>MHRRQVAHQLAQVGPRQHRAQRHLPAADLVQRLDEPALRHLARAPADAGRRALPPRAARGADRAEHQRRGDPVPRRAGGPPQARGIPADHRAGRGLARRHQPGEPVHQLARRRLPAARHARPARRGVHPARHPRAVAGRVRKGPPSAPC</sequence>
<reference evidence="2" key="1">
    <citation type="submission" date="2021-06" db="EMBL/GenBank/DDBJ databases">
        <authorList>
            <person name="Arsene-Ploetze F."/>
        </authorList>
    </citation>
    <scope>NUCLEOTIDE SEQUENCE</scope>
    <source>
        <strain evidence="2">SBRY1</strain>
    </source>
</reference>
<feature type="compositionally biased region" description="Basic residues" evidence="1">
    <location>
        <begin position="109"/>
        <end position="142"/>
    </location>
</feature>
<accession>A0A9W4MIC6</accession>
<protein>
    <submittedName>
        <fullName evidence="2">Uncharacterized protein</fullName>
    </submittedName>
</protein>
<comment type="caution">
    <text evidence="2">The sequence shown here is derived from an EMBL/GenBank/DDBJ whole genome shotgun (WGS) entry which is preliminary data.</text>
</comment>
<proteinExistence type="predicted"/>
<feature type="region of interest" description="Disordered" evidence="1">
    <location>
        <begin position="41"/>
        <end position="149"/>
    </location>
</feature>
<organism evidence="2 3">
    <name type="scientific">Actinacidiphila bryophytorum</name>
    <dbReference type="NCBI Taxonomy" id="1436133"/>
    <lineage>
        <taxon>Bacteria</taxon>
        <taxon>Bacillati</taxon>
        <taxon>Actinomycetota</taxon>
        <taxon>Actinomycetes</taxon>
        <taxon>Kitasatosporales</taxon>
        <taxon>Streptomycetaceae</taxon>
        <taxon>Actinacidiphila</taxon>
    </lineage>
</organism>
<feature type="compositionally biased region" description="Basic and acidic residues" evidence="1">
    <location>
        <begin position="59"/>
        <end position="74"/>
    </location>
</feature>
<dbReference type="Proteomes" id="UP001153328">
    <property type="component" value="Unassembled WGS sequence"/>
</dbReference>
<name>A0A9W4MIC6_9ACTN</name>
<feature type="compositionally biased region" description="Low complexity" evidence="1">
    <location>
        <begin position="43"/>
        <end position="58"/>
    </location>
</feature>
<evidence type="ECO:0000256" key="1">
    <source>
        <dbReference type="SAM" id="MobiDB-lite"/>
    </source>
</evidence>